<dbReference type="EMBL" id="PDZR01000030">
    <property type="protein sequence ID" value="PNG24500.1"/>
    <property type="molecule type" value="Genomic_DNA"/>
</dbReference>
<dbReference type="AlphaFoldDB" id="A0A2J7TCK2"/>
<organism evidence="2 3">
    <name type="scientific">Methylocella silvestris</name>
    <dbReference type="NCBI Taxonomy" id="199596"/>
    <lineage>
        <taxon>Bacteria</taxon>
        <taxon>Pseudomonadati</taxon>
        <taxon>Pseudomonadota</taxon>
        <taxon>Alphaproteobacteria</taxon>
        <taxon>Hyphomicrobiales</taxon>
        <taxon>Beijerinckiaceae</taxon>
        <taxon>Methylocella</taxon>
    </lineage>
</organism>
<dbReference type="Proteomes" id="UP000236286">
    <property type="component" value="Unassembled WGS sequence"/>
</dbReference>
<keyword evidence="1" id="KW-0472">Membrane</keyword>
<dbReference type="Pfam" id="PF05137">
    <property type="entry name" value="PilN"/>
    <property type="match status" value="1"/>
</dbReference>
<dbReference type="PANTHER" id="PTHR40278:SF1">
    <property type="entry name" value="DNA UTILIZATION PROTEIN HOFN"/>
    <property type="match status" value="1"/>
</dbReference>
<gene>
    <name evidence="2" type="ORF">CR492_18195</name>
</gene>
<dbReference type="PANTHER" id="PTHR40278">
    <property type="entry name" value="DNA UTILIZATION PROTEIN HOFN"/>
    <property type="match status" value="1"/>
</dbReference>
<keyword evidence="1" id="KW-1133">Transmembrane helix</keyword>
<dbReference type="RefSeq" id="WP_102845154.1">
    <property type="nucleotide sequence ID" value="NZ_PDZR01000030.1"/>
</dbReference>
<proteinExistence type="predicted"/>
<name>A0A2J7TCK2_METSI</name>
<accession>A0A2J7TCK2</accession>
<keyword evidence="1" id="KW-0812">Transmembrane</keyword>
<feature type="transmembrane region" description="Helical" evidence="1">
    <location>
        <begin position="222"/>
        <end position="244"/>
    </location>
</feature>
<evidence type="ECO:0000313" key="3">
    <source>
        <dbReference type="Proteomes" id="UP000236286"/>
    </source>
</evidence>
<protein>
    <submittedName>
        <fullName evidence="2">Pilus assembly protein PilN</fullName>
    </submittedName>
</protein>
<reference evidence="2 3" key="1">
    <citation type="submission" date="2017-10" db="EMBL/GenBank/DDBJ databases">
        <title>Genome announcement of Methylocella silvestris TVC from permafrost.</title>
        <authorList>
            <person name="Wang J."/>
            <person name="Geng K."/>
            <person name="Ul-Haque F."/>
            <person name="Crombie A.T."/>
            <person name="Street L.E."/>
            <person name="Wookey P.A."/>
            <person name="Murrell J.C."/>
            <person name="Pratscher J."/>
        </authorList>
    </citation>
    <scope>NUCLEOTIDE SEQUENCE [LARGE SCALE GENOMIC DNA]</scope>
    <source>
        <strain evidence="2 3">TVC</strain>
    </source>
</reference>
<dbReference type="InterPro" id="IPR052534">
    <property type="entry name" value="Extracell_DNA_Util/SecSys_Comp"/>
</dbReference>
<evidence type="ECO:0000313" key="2">
    <source>
        <dbReference type="EMBL" id="PNG24500.1"/>
    </source>
</evidence>
<comment type="caution">
    <text evidence="2">The sequence shown here is derived from an EMBL/GenBank/DDBJ whole genome shotgun (WGS) entry which is preliminary data.</text>
</comment>
<sequence>MSFIDTLSARASHWLDEVATATLAWRETFRPPRFARLAECDDGAFTIEDSAPPGAKGGAGARKAEGKARAGAGRIQMKDGVVIASDSVALGQILSGARVEIELRPDRFLFRPLYLPRRAADFLEGIVRAQIDRLTPWGPAEAAFGCLPSTETAGDRMLVTVAATSRRLLTPYVDAIAPFGVERVIISTRAPAAGNPQSGTEPVKIFEQKIGAALDARRLRRWLAGLLIGLGLLCAIALAVSALATSELQSRLEDINHKITERRAALGSGADPTGAAALALRQRKSDAPSMIVVYDELSRILPDDSYLTELRVESDKVQIVGVARDATGLIRLIEQSPQFTHAVFFAPTTRLPSDAGQHFFIEAHISPGVHRPEAQSQ</sequence>
<dbReference type="InterPro" id="IPR007813">
    <property type="entry name" value="PilN"/>
</dbReference>
<dbReference type="OrthoDB" id="8196557at2"/>
<evidence type="ECO:0000256" key="1">
    <source>
        <dbReference type="SAM" id="Phobius"/>
    </source>
</evidence>